<name>A0ABN7B6X5_9HEMI</name>
<keyword evidence="2" id="KW-1185">Reference proteome</keyword>
<dbReference type="EMBL" id="AP028919">
    <property type="protein sequence ID" value="BET00153.1"/>
    <property type="molecule type" value="Genomic_DNA"/>
</dbReference>
<dbReference type="Proteomes" id="UP001307889">
    <property type="component" value="Chromosome 11"/>
</dbReference>
<accession>A0ABN7B6X5</accession>
<evidence type="ECO:0000313" key="1">
    <source>
        <dbReference type="EMBL" id="BET00153.1"/>
    </source>
</evidence>
<evidence type="ECO:0000313" key="2">
    <source>
        <dbReference type="Proteomes" id="UP001307889"/>
    </source>
</evidence>
<proteinExistence type="predicted"/>
<protein>
    <submittedName>
        <fullName evidence="1">Uncharacterized protein</fullName>
    </submittedName>
</protein>
<organism evidence="1 2">
    <name type="scientific">Nesidiocoris tenuis</name>
    <dbReference type="NCBI Taxonomy" id="355587"/>
    <lineage>
        <taxon>Eukaryota</taxon>
        <taxon>Metazoa</taxon>
        <taxon>Ecdysozoa</taxon>
        <taxon>Arthropoda</taxon>
        <taxon>Hexapoda</taxon>
        <taxon>Insecta</taxon>
        <taxon>Pterygota</taxon>
        <taxon>Neoptera</taxon>
        <taxon>Paraneoptera</taxon>
        <taxon>Hemiptera</taxon>
        <taxon>Heteroptera</taxon>
        <taxon>Panheteroptera</taxon>
        <taxon>Cimicomorpha</taxon>
        <taxon>Miridae</taxon>
        <taxon>Dicyphina</taxon>
        <taxon>Nesidiocoris</taxon>
    </lineage>
</organism>
<reference evidence="1 2" key="1">
    <citation type="submission" date="2023-09" db="EMBL/GenBank/DDBJ databases">
        <title>Nesidiocoris tenuis whole genome shotgun sequence.</title>
        <authorList>
            <person name="Shibata T."/>
            <person name="Shimoda M."/>
            <person name="Kobayashi T."/>
            <person name="Uehara T."/>
        </authorList>
    </citation>
    <scope>NUCLEOTIDE SEQUENCE [LARGE SCALE GENOMIC DNA]</scope>
    <source>
        <strain evidence="1 2">Japan</strain>
    </source>
</reference>
<sequence length="122" mass="13309">MGACAESVTPGGISPIRHDALHFGIIQKLTFSYLTSQIVTDRRGTGDVPVFGFTFLSTPFNRRLSCPHSEHDNMAEVSRSLCAHQVAPAAAALSAFIRIPLTLMPSSIEWHLLAFSSHFCHT</sequence>
<gene>
    <name evidence="1" type="ORF">NTJ_12969</name>
</gene>